<dbReference type="Proteomes" id="UP000182466">
    <property type="component" value="Unassembled WGS sequence"/>
</dbReference>
<reference evidence="1 2" key="1">
    <citation type="submission" date="2016-10" db="EMBL/GenBank/DDBJ databases">
        <authorList>
            <person name="de Groot N.N."/>
        </authorList>
    </citation>
    <scope>NUCLEOTIDE SEQUENCE [LARGE SCALE GENOMIC DNA]</scope>
    <source>
        <strain evidence="1 2">CGMCC 1.10959</strain>
    </source>
</reference>
<organism evidence="1 2">
    <name type="scientific">Sedimentitalea nanhaiensis</name>
    <dbReference type="NCBI Taxonomy" id="999627"/>
    <lineage>
        <taxon>Bacteria</taxon>
        <taxon>Pseudomonadati</taxon>
        <taxon>Pseudomonadota</taxon>
        <taxon>Alphaproteobacteria</taxon>
        <taxon>Rhodobacterales</taxon>
        <taxon>Paracoccaceae</taxon>
        <taxon>Sedimentitalea</taxon>
    </lineage>
</organism>
<accession>A0A1I7ECK7</accession>
<dbReference type="InterPro" id="IPR011204">
    <property type="entry name" value="Virulence_RhuM-like"/>
</dbReference>
<sequence length="125" mass="14397">MGVQTFSGKMPTIAEAKTGKNYLQSEELYRLHLLSEQFLLYAEARALAGQKMTMKSLHQQLDRLLTLNDYPVFDGYRDFLKDDAEKHAKQELTLYKKRKKIEAMGIEYDEEALAAGEYDEVLIEG</sequence>
<evidence type="ECO:0000313" key="1">
    <source>
        <dbReference type="EMBL" id="SFU21681.1"/>
    </source>
</evidence>
<keyword evidence="2" id="KW-1185">Reference proteome</keyword>
<protein>
    <submittedName>
        <fullName evidence="1">Virulence protein RhuM family protein</fullName>
    </submittedName>
</protein>
<dbReference type="Pfam" id="PF13310">
    <property type="entry name" value="Virulence_RhuM"/>
    <property type="match status" value="1"/>
</dbReference>
<name>A0A1I7ECK7_9RHOB</name>
<dbReference type="STRING" id="999627.SAMN05216236_1664"/>
<gene>
    <name evidence="1" type="ORF">SAMN05216236_1664</name>
</gene>
<evidence type="ECO:0000313" key="2">
    <source>
        <dbReference type="Proteomes" id="UP000182466"/>
    </source>
</evidence>
<dbReference type="AlphaFoldDB" id="A0A1I7ECK7"/>
<dbReference type="EMBL" id="FPAW01000066">
    <property type="protein sequence ID" value="SFU21681.1"/>
    <property type="molecule type" value="Genomic_DNA"/>
</dbReference>
<proteinExistence type="predicted"/>
<dbReference type="eggNOG" id="COG3943">
    <property type="taxonomic scope" value="Bacteria"/>
</dbReference>